<keyword evidence="3" id="KW-0132">Cell division</keyword>
<comment type="similarity">
    <text evidence="1">Belongs to the APC5 family.</text>
</comment>
<sequence length="758" mass="85922">MDAFAEQGEVLHPYNFLVAVLVTEYFRCRRELQKDRDGPKSGTAKDKEVHDCRAYLLRHGIDMLCWCMSSKETFDTLRTLQHLCRSPQRDFTSLMSLIRLAIVKPHFLLVKRVIEMLRREDHDDISRYAEMNFSQVNESVKMENASGALFVRKVKLLFDEMDFGAWCRFSTCLSEYLSGGVQTLDEMYGNFTSFMEKTEALEDTYTVPVISSGAQTKYVREWQLELLQSNPIAASDLLGVTDKQTNDSLTEPSAAIGVYVEFLQAMQQRDYVRGEELVRKYDLLKSAQSDCKWLVEGNGGLQSGDCSLHLCIMHYTAGHHQLAVQSLKECIFLAQERGDKQLLNSAMYWLACVEVNSNQYDKLFRGVHNVDIARDGQKISADFATLTAQFDSLVGAGLSKVLRDLEYAEVSPPELDNRITIQQYANRANVWKMYGFDDIATIYAQGSIQLFARAEVYGLSVVTEGVAVSANVLIEQACRTNDESSLQSLLDFCTDVLPIEEFGQWHVWAMAELVWRYDRAFGQQGYALCHLLVDHMSKISLVEASLRKSELLFWDECCPKKALQLLQSMLDNCEGSAAHLRCLPATSTLLKLRISLLKATILQETACFLEALQVLQKALGLVMDHPNEIWKAKVQLHLAYVWLGLEQVQQARNALDVCFPILCGCEYPTDQARAWFLRGLLAEEGSVIAQEPKSTLHCYEQALQSFSVCTSVRMMMSCLRRMALLCDKAGDIVRREQSSDIFLNLCEKYPHVDQSGSF</sequence>
<protein>
    <recommendedName>
        <fullName evidence="2">Anaphase-promoting complex subunit 5</fullName>
    </recommendedName>
    <alternativeName>
        <fullName evidence="7">Cyclosome subunit 5</fullName>
    </alternativeName>
</protein>
<dbReference type="UniPathway" id="UPA00143"/>
<dbReference type="AlphaFoldDB" id="A0A1D1VV51"/>
<keyword evidence="5" id="KW-0833">Ubl conjugation pathway</keyword>
<dbReference type="GO" id="GO:0045842">
    <property type="term" value="P:positive regulation of mitotic metaphase/anaphase transition"/>
    <property type="evidence" value="ECO:0007669"/>
    <property type="project" value="TreeGrafter"/>
</dbReference>
<dbReference type="PANTHER" id="PTHR12830:SF9">
    <property type="entry name" value="ANAPHASE-PROMOTING COMPLEX SUBUNIT 5"/>
    <property type="match status" value="1"/>
</dbReference>
<dbReference type="InterPro" id="IPR037679">
    <property type="entry name" value="Apc5"/>
</dbReference>
<evidence type="ECO:0000256" key="7">
    <source>
        <dbReference type="ARBA" id="ARBA00031069"/>
    </source>
</evidence>
<name>A0A1D1VV51_RAMVA</name>
<evidence type="ECO:0000313" key="11">
    <source>
        <dbReference type="Proteomes" id="UP000186922"/>
    </source>
</evidence>
<dbReference type="Pfam" id="PF12862">
    <property type="entry name" value="ANAPC5"/>
    <property type="match status" value="1"/>
</dbReference>
<evidence type="ECO:0000256" key="8">
    <source>
        <dbReference type="ARBA" id="ARBA00045696"/>
    </source>
</evidence>
<evidence type="ECO:0000313" key="10">
    <source>
        <dbReference type="EMBL" id="GAV03668.1"/>
    </source>
</evidence>
<feature type="domain" description="Anaphase-promoting complex subunit 5" evidence="9">
    <location>
        <begin position="259"/>
        <end position="352"/>
    </location>
</feature>
<comment type="function">
    <text evidence="8">Component of the anaphase promoting complex/cyclosome (APC/C), a cell cycle-regulated E3 ubiquitin ligase that controls progression through mitosis and the G1 phase of the cell cycle. The APC/C complex acts by mediating ubiquitination and subsequent degradation of target proteins: it mainly mediates the formation of 'Lys-11'-linked polyubiquitin chains and, to a lower extent, the formation of 'Lys-48'- and 'Lys-63'-linked polyubiquitin chains. The APC/C complex catalyzes assembly of branched 'Lys-11'-/'Lys-48'-linked branched ubiquitin chains on target proteins.</text>
</comment>
<dbReference type="InterPro" id="IPR011990">
    <property type="entry name" value="TPR-like_helical_dom_sf"/>
</dbReference>
<evidence type="ECO:0000256" key="6">
    <source>
        <dbReference type="ARBA" id="ARBA00023306"/>
    </source>
</evidence>
<evidence type="ECO:0000256" key="1">
    <source>
        <dbReference type="ARBA" id="ARBA00007450"/>
    </source>
</evidence>
<proteinExistence type="inferred from homology"/>
<dbReference type="Proteomes" id="UP000186922">
    <property type="component" value="Unassembled WGS sequence"/>
</dbReference>
<dbReference type="GO" id="GO:0051301">
    <property type="term" value="P:cell division"/>
    <property type="evidence" value="ECO:0007669"/>
    <property type="project" value="UniProtKB-KW"/>
</dbReference>
<dbReference type="SUPFAM" id="SSF48452">
    <property type="entry name" value="TPR-like"/>
    <property type="match status" value="1"/>
</dbReference>
<dbReference type="GO" id="GO:0005680">
    <property type="term" value="C:anaphase-promoting complex"/>
    <property type="evidence" value="ECO:0007669"/>
    <property type="project" value="InterPro"/>
</dbReference>
<organism evidence="10 11">
    <name type="scientific">Ramazzottius varieornatus</name>
    <name type="common">Water bear</name>
    <name type="synonym">Tardigrade</name>
    <dbReference type="NCBI Taxonomy" id="947166"/>
    <lineage>
        <taxon>Eukaryota</taxon>
        <taxon>Metazoa</taxon>
        <taxon>Ecdysozoa</taxon>
        <taxon>Tardigrada</taxon>
        <taxon>Eutardigrada</taxon>
        <taxon>Parachela</taxon>
        <taxon>Hypsibioidea</taxon>
        <taxon>Ramazzottiidae</taxon>
        <taxon>Ramazzottius</taxon>
    </lineage>
</organism>
<keyword evidence="4" id="KW-0498">Mitosis</keyword>
<evidence type="ECO:0000259" key="9">
    <source>
        <dbReference type="Pfam" id="PF12862"/>
    </source>
</evidence>
<dbReference type="Gene3D" id="1.25.40.10">
    <property type="entry name" value="Tetratricopeptide repeat domain"/>
    <property type="match status" value="1"/>
</dbReference>
<dbReference type="EMBL" id="BDGG01000009">
    <property type="protein sequence ID" value="GAV03668.1"/>
    <property type="molecule type" value="Genomic_DNA"/>
</dbReference>
<dbReference type="InterPro" id="IPR026000">
    <property type="entry name" value="Apc5_dom"/>
</dbReference>
<keyword evidence="6" id="KW-0131">Cell cycle</keyword>
<dbReference type="GO" id="GO:0031145">
    <property type="term" value="P:anaphase-promoting complex-dependent catabolic process"/>
    <property type="evidence" value="ECO:0007669"/>
    <property type="project" value="TreeGrafter"/>
</dbReference>
<gene>
    <name evidence="10" type="primary">RvY_14062-1</name>
    <name evidence="10" type="synonym">RvY_14062.1</name>
    <name evidence="10" type="ORF">RvY_14062</name>
</gene>
<dbReference type="STRING" id="947166.A0A1D1VV51"/>
<evidence type="ECO:0000256" key="4">
    <source>
        <dbReference type="ARBA" id="ARBA00022776"/>
    </source>
</evidence>
<dbReference type="GO" id="GO:0070979">
    <property type="term" value="P:protein K11-linked ubiquitination"/>
    <property type="evidence" value="ECO:0007669"/>
    <property type="project" value="TreeGrafter"/>
</dbReference>
<evidence type="ECO:0000256" key="5">
    <source>
        <dbReference type="ARBA" id="ARBA00022786"/>
    </source>
</evidence>
<evidence type="ECO:0000256" key="3">
    <source>
        <dbReference type="ARBA" id="ARBA00022618"/>
    </source>
</evidence>
<evidence type="ECO:0000256" key="2">
    <source>
        <dbReference type="ARBA" id="ARBA00016066"/>
    </source>
</evidence>
<reference evidence="10 11" key="1">
    <citation type="journal article" date="2016" name="Nat. Commun.">
        <title>Extremotolerant tardigrade genome and improved radiotolerance of human cultured cells by tardigrade-unique protein.</title>
        <authorList>
            <person name="Hashimoto T."/>
            <person name="Horikawa D.D."/>
            <person name="Saito Y."/>
            <person name="Kuwahara H."/>
            <person name="Kozuka-Hata H."/>
            <person name="Shin-I T."/>
            <person name="Minakuchi Y."/>
            <person name="Ohishi K."/>
            <person name="Motoyama A."/>
            <person name="Aizu T."/>
            <person name="Enomoto A."/>
            <person name="Kondo K."/>
            <person name="Tanaka S."/>
            <person name="Hara Y."/>
            <person name="Koshikawa S."/>
            <person name="Sagara H."/>
            <person name="Miura T."/>
            <person name="Yokobori S."/>
            <person name="Miyagawa K."/>
            <person name="Suzuki Y."/>
            <person name="Kubo T."/>
            <person name="Oyama M."/>
            <person name="Kohara Y."/>
            <person name="Fujiyama A."/>
            <person name="Arakawa K."/>
            <person name="Katayama T."/>
            <person name="Toyoda A."/>
            <person name="Kunieda T."/>
        </authorList>
    </citation>
    <scope>NUCLEOTIDE SEQUENCE [LARGE SCALE GENOMIC DNA]</scope>
    <source>
        <strain evidence="10 11">YOKOZUNA-1</strain>
    </source>
</reference>
<dbReference type="PANTHER" id="PTHR12830">
    <property type="entry name" value="ANAPHASE-PROMOTING COMPLEX SUBUNIT 5"/>
    <property type="match status" value="1"/>
</dbReference>
<comment type="caution">
    <text evidence="10">The sequence shown here is derived from an EMBL/GenBank/DDBJ whole genome shotgun (WGS) entry which is preliminary data.</text>
</comment>
<keyword evidence="11" id="KW-1185">Reference proteome</keyword>
<accession>A0A1D1VV51</accession>
<dbReference type="OrthoDB" id="2504561at2759"/>